<protein>
    <submittedName>
        <fullName evidence="1">Uncharacterized protein</fullName>
    </submittedName>
</protein>
<accession>A0ABR8LUK1</accession>
<keyword evidence="2" id="KW-1185">Reference proteome</keyword>
<dbReference type="EMBL" id="JACXXH010000004">
    <property type="protein sequence ID" value="MBD3863500.1"/>
    <property type="molecule type" value="Genomic_DNA"/>
</dbReference>
<sequence length="117" mass="13357">MEPITIITTALALASPYLAKTGEKVAEKIGEDVWNMLKKPFKKDKKKELFPESPNETQLEKIKEELLLKVQNNDSFKNELLQTITEAKTNLNQQNINNQGKVEKQINIQTNTGDIKF</sequence>
<evidence type="ECO:0000313" key="2">
    <source>
        <dbReference type="Proteomes" id="UP000627521"/>
    </source>
</evidence>
<dbReference type="Proteomes" id="UP000627521">
    <property type="component" value="Unassembled WGS sequence"/>
</dbReference>
<organism evidence="1 2">
    <name type="scientific">Olleya marilimosa</name>
    <dbReference type="NCBI Taxonomy" id="272164"/>
    <lineage>
        <taxon>Bacteria</taxon>
        <taxon>Pseudomonadati</taxon>
        <taxon>Bacteroidota</taxon>
        <taxon>Flavobacteriia</taxon>
        <taxon>Flavobacteriales</taxon>
        <taxon>Flavobacteriaceae</taxon>
    </lineage>
</organism>
<name>A0ABR8LUK1_9FLAO</name>
<proteinExistence type="predicted"/>
<dbReference type="RefSeq" id="WP_191099996.1">
    <property type="nucleotide sequence ID" value="NZ_JACXXF010000005.1"/>
</dbReference>
<reference evidence="1 2" key="1">
    <citation type="submission" date="2020-09" db="EMBL/GenBank/DDBJ databases">
        <title>Bacillus nautilus sp. nov., Chryseoglobus crepusculi sp. nov, and Psychrobacter noctis sp. nov., isolated from deep-sea sponges from the equatorial Atlantic.</title>
        <authorList>
            <person name="Stennett H.L."/>
            <person name="Williams S.E."/>
        </authorList>
    </citation>
    <scope>NUCLEOTIDE SEQUENCE [LARGE SCALE GENOMIC DNA]</scope>
    <source>
        <strain evidence="1 2">28M-24</strain>
    </source>
</reference>
<gene>
    <name evidence="1" type="ORF">IEG06_08550</name>
</gene>
<comment type="caution">
    <text evidence="1">The sequence shown here is derived from an EMBL/GenBank/DDBJ whole genome shotgun (WGS) entry which is preliminary data.</text>
</comment>
<evidence type="ECO:0000313" key="1">
    <source>
        <dbReference type="EMBL" id="MBD3863500.1"/>
    </source>
</evidence>